<evidence type="ECO:0008006" key="2">
    <source>
        <dbReference type="Google" id="ProtNLM"/>
    </source>
</evidence>
<protein>
    <recommendedName>
        <fullName evidence="2">Ubiquitin-like domain-containing protein</fullName>
    </recommendedName>
</protein>
<dbReference type="PANTHER" id="PTHR47725">
    <property type="entry name" value="OS03G0364000 PROTEIN"/>
    <property type="match status" value="1"/>
</dbReference>
<reference evidence="1" key="1">
    <citation type="submission" date="2021-01" db="EMBL/GenBank/DDBJ databases">
        <authorList>
            <person name="Corre E."/>
            <person name="Pelletier E."/>
            <person name="Niang G."/>
            <person name="Scheremetjew M."/>
            <person name="Finn R."/>
            <person name="Kale V."/>
            <person name="Holt S."/>
            <person name="Cochrane G."/>
            <person name="Meng A."/>
            <person name="Brown T."/>
            <person name="Cohen L."/>
        </authorList>
    </citation>
    <scope>NUCLEOTIDE SEQUENCE</scope>
    <source>
        <strain evidence="1">CCAP1064/1</strain>
    </source>
</reference>
<sequence>MSKTDNQIHVRCKRRNQTFFIICKKLDSFKYVKEQVSSSVGGDISAADVKLYNNLNADVELLDDATIADREMDNDDVLYMVFKTSQGDWEDIRVKPLEPLV</sequence>
<dbReference type="InterPro" id="IPR029071">
    <property type="entry name" value="Ubiquitin-like_domsf"/>
</dbReference>
<dbReference type="EMBL" id="HBEL01022814">
    <property type="protein sequence ID" value="CAD8414548.1"/>
    <property type="molecule type" value="Transcribed_RNA"/>
</dbReference>
<dbReference type="PANTHER" id="PTHR47725:SF2">
    <property type="entry name" value="UBIQUITIN-LIKE DOMAIN-CONTAINING PROTEIN"/>
    <property type="match status" value="1"/>
</dbReference>
<dbReference type="Gene3D" id="3.10.20.90">
    <property type="entry name" value="Phosphatidylinositol 3-kinase Catalytic Subunit, Chain A, domain 1"/>
    <property type="match status" value="1"/>
</dbReference>
<name>A0A7S0C6M7_9STRA</name>
<accession>A0A7S0C6M7</accession>
<proteinExistence type="predicted"/>
<dbReference type="AlphaFoldDB" id="A0A7S0C6M7"/>
<evidence type="ECO:0000313" key="1">
    <source>
        <dbReference type="EMBL" id="CAD8414548.1"/>
    </source>
</evidence>
<gene>
    <name evidence="1" type="ORF">PINE0816_LOCUS10682</name>
</gene>
<organism evidence="1">
    <name type="scientific">Proboscia inermis</name>
    <dbReference type="NCBI Taxonomy" id="420281"/>
    <lineage>
        <taxon>Eukaryota</taxon>
        <taxon>Sar</taxon>
        <taxon>Stramenopiles</taxon>
        <taxon>Ochrophyta</taxon>
        <taxon>Bacillariophyta</taxon>
        <taxon>Coscinodiscophyceae</taxon>
        <taxon>Rhizosoleniophycidae</taxon>
        <taxon>Rhizosoleniales</taxon>
        <taxon>Rhizosoleniaceae</taxon>
        <taxon>Proboscia</taxon>
    </lineage>
</organism>
<dbReference type="SUPFAM" id="SSF54236">
    <property type="entry name" value="Ubiquitin-like"/>
    <property type="match status" value="1"/>
</dbReference>